<dbReference type="GO" id="GO:0006272">
    <property type="term" value="P:leading strand elongation"/>
    <property type="evidence" value="ECO:0007669"/>
    <property type="project" value="TreeGrafter"/>
</dbReference>
<dbReference type="GO" id="GO:0030337">
    <property type="term" value="F:DNA polymerase processivity factor activity"/>
    <property type="evidence" value="ECO:0007669"/>
    <property type="project" value="InterPro"/>
</dbReference>
<dbReference type="VEuPathDB" id="MicrosporidiaDB:H312_00918"/>
<proteinExistence type="inferred from homology"/>
<dbReference type="AlphaFoldDB" id="A0A059F3P3"/>
<dbReference type="NCBIfam" id="TIGR00590">
    <property type="entry name" value="pcna"/>
    <property type="match status" value="1"/>
</dbReference>
<dbReference type="GO" id="GO:0006275">
    <property type="term" value="P:regulation of DNA replication"/>
    <property type="evidence" value="ECO:0007669"/>
    <property type="project" value="InterPro"/>
</dbReference>
<keyword evidence="4" id="KW-0235">DNA replication</keyword>
<dbReference type="GO" id="GO:0003677">
    <property type="term" value="F:DNA binding"/>
    <property type="evidence" value="ECO:0007669"/>
    <property type="project" value="UniProtKB-KW"/>
</dbReference>
<dbReference type="EMBL" id="KK365139">
    <property type="protein sequence ID" value="KCZ81594.1"/>
    <property type="molecule type" value="Genomic_DNA"/>
</dbReference>
<dbReference type="Gene3D" id="3.70.10.10">
    <property type="match status" value="1"/>
</dbReference>
<evidence type="ECO:0000256" key="4">
    <source>
        <dbReference type="RuleBase" id="RU003671"/>
    </source>
</evidence>
<evidence type="ECO:0000313" key="7">
    <source>
        <dbReference type="EMBL" id="KCZ81594.1"/>
    </source>
</evidence>
<reference evidence="7 8" key="2">
    <citation type="submission" date="2014-03" db="EMBL/GenBank/DDBJ databases">
        <title>The Genome Sequence of Anncaliia algerae insect isolate PRA339.</title>
        <authorList>
            <consortium name="The Broad Institute Genome Sequencing Platform"/>
            <consortium name="The Broad Institute Genome Sequencing Center for Infectious Disease"/>
            <person name="Cuomo C."/>
            <person name="Becnel J."/>
            <person name="Sanscrainte N."/>
            <person name="Walker B."/>
            <person name="Young S.K."/>
            <person name="Zeng Q."/>
            <person name="Gargeya S."/>
            <person name="Fitzgerald M."/>
            <person name="Haas B."/>
            <person name="Abouelleil A."/>
            <person name="Alvarado L."/>
            <person name="Arachchi H.M."/>
            <person name="Berlin A.M."/>
            <person name="Chapman S.B."/>
            <person name="Dewar J."/>
            <person name="Goldberg J."/>
            <person name="Griggs A."/>
            <person name="Gujja S."/>
            <person name="Hansen M."/>
            <person name="Howarth C."/>
            <person name="Imamovic A."/>
            <person name="Larimer J."/>
            <person name="McCowan C."/>
            <person name="Murphy C."/>
            <person name="Neiman D."/>
            <person name="Pearson M."/>
            <person name="Priest M."/>
            <person name="Roberts A."/>
            <person name="Saif S."/>
            <person name="Shea T."/>
            <person name="Sisk P."/>
            <person name="Sykes S."/>
            <person name="Wortman J."/>
            <person name="Nusbaum C."/>
            <person name="Birren B."/>
        </authorList>
    </citation>
    <scope>NUCLEOTIDE SEQUENCE [LARGE SCALE GENOMIC DNA]</scope>
    <source>
        <strain evidence="7 8">PRA339</strain>
    </source>
</reference>
<name>A0A059F3P3_9MICR</name>
<evidence type="ECO:0000259" key="5">
    <source>
        <dbReference type="Pfam" id="PF00705"/>
    </source>
</evidence>
<dbReference type="GO" id="GO:0019985">
    <property type="term" value="P:translesion synthesis"/>
    <property type="evidence" value="ECO:0007669"/>
    <property type="project" value="TreeGrafter"/>
</dbReference>
<protein>
    <recommendedName>
        <fullName evidence="3">DNA sliding clamp PCNA</fullName>
    </recommendedName>
</protein>
<dbReference type="HOGENOM" id="CLU_043978_3_0_1"/>
<sequence>MFELKIQASESDSSSKFNAEALNLLKKAIEVVHELVEDADIQITDKGINIQALDNIHVCLINIFLSKNLFFSYRCDKNLVLGIKLKVLNKIMKTIKVSKNDVFELNCEDDGNVLSLKYESSRYVLSNDFKLYKFDIESYTLPSMDYTASITFNLEDFMLLSKSVGTFDEFIVFDAKKDSFTFNQVSDVGKSSLVLKPNDENGVVVNVSDPICKEISMKYINIMSKLQGLSDKVSIHIGENHPIFFEFSMEEYGYIRFYVAAKKDDH</sequence>
<keyword evidence="8" id="KW-1185">Reference proteome</keyword>
<dbReference type="Proteomes" id="UP000030655">
    <property type="component" value="Unassembled WGS sequence"/>
</dbReference>
<comment type="function">
    <text evidence="3">This protein is an auxiliary protein of DNA polymerase delta and is involved in the control of eukaryotic DNA replication by increasing the polymerase's processivity during elongation of the leading strand.</text>
</comment>
<dbReference type="InterPro" id="IPR022649">
    <property type="entry name" value="Pr_cel_nuc_antig_C"/>
</dbReference>
<feature type="domain" description="Proliferating cell nuclear antigen PCNA C-terminal" evidence="6">
    <location>
        <begin position="141"/>
        <end position="261"/>
    </location>
</feature>
<comment type="subcellular location">
    <subcellularLocation>
        <location evidence="3">Nucleus</location>
    </subcellularLocation>
</comment>
<evidence type="ECO:0000259" key="6">
    <source>
        <dbReference type="Pfam" id="PF02747"/>
    </source>
</evidence>
<keyword evidence="3" id="KW-0539">Nucleus</keyword>
<evidence type="ECO:0000256" key="3">
    <source>
        <dbReference type="RuleBase" id="RU000641"/>
    </source>
</evidence>
<dbReference type="CDD" id="cd00577">
    <property type="entry name" value="PCNA"/>
    <property type="match status" value="1"/>
</dbReference>
<dbReference type="OrthoDB" id="534348at2759"/>
<dbReference type="PANTHER" id="PTHR11352">
    <property type="entry name" value="PROLIFERATING CELL NUCLEAR ANTIGEN"/>
    <property type="match status" value="1"/>
</dbReference>
<dbReference type="PANTHER" id="PTHR11352:SF0">
    <property type="entry name" value="PROLIFERATING CELL NUCLEAR ANTIGEN"/>
    <property type="match status" value="1"/>
</dbReference>
<dbReference type="PRINTS" id="PR00339">
    <property type="entry name" value="PCNACYCLIN"/>
</dbReference>
<dbReference type="InterPro" id="IPR000730">
    <property type="entry name" value="Pr_cel_nuc_antig"/>
</dbReference>
<dbReference type="GO" id="GO:0043626">
    <property type="term" value="C:PCNA complex"/>
    <property type="evidence" value="ECO:0007669"/>
    <property type="project" value="TreeGrafter"/>
</dbReference>
<gene>
    <name evidence="7" type="ORF">H312_00918</name>
</gene>
<dbReference type="HAMAP" id="MF_00317">
    <property type="entry name" value="DNApol_clamp_arch"/>
    <property type="match status" value="1"/>
</dbReference>
<dbReference type="InterPro" id="IPR046938">
    <property type="entry name" value="DNA_clamp_sf"/>
</dbReference>
<evidence type="ECO:0000256" key="2">
    <source>
        <dbReference type="ARBA" id="ARBA00023125"/>
    </source>
</evidence>
<feature type="domain" description="Proliferating cell nuclear antigen PCNA N-terminal" evidence="5">
    <location>
        <begin position="23"/>
        <end position="137"/>
    </location>
</feature>
<reference evidence="8" key="1">
    <citation type="submission" date="2013-02" db="EMBL/GenBank/DDBJ databases">
        <authorList>
            <consortium name="The Broad Institute Genome Sequencing Platform"/>
            <person name="Cuomo C."/>
            <person name="Becnel J."/>
            <person name="Sanscrainte N."/>
            <person name="Walker B."/>
            <person name="Young S.K."/>
            <person name="Zeng Q."/>
            <person name="Gargeya S."/>
            <person name="Fitzgerald M."/>
            <person name="Haas B."/>
            <person name="Abouelleil A."/>
            <person name="Alvarado L."/>
            <person name="Arachchi H.M."/>
            <person name="Berlin A.M."/>
            <person name="Chapman S.B."/>
            <person name="Dewar J."/>
            <person name="Goldberg J."/>
            <person name="Griggs A."/>
            <person name="Gujja S."/>
            <person name="Hansen M."/>
            <person name="Howarth C."/>
            <person name="Imamovic A."/>
            <person name="Larimer J."/>
            <person name="McCowan C."/>
            <person name="Murphy C."/>
            <person name="Neiman D."/>
            <person name="Pearson M."/>
            <person name="Priest M."/>
            <person name="Roberts A."/>
            <person name="Saif S."/>
            <person name="Shea T."/>
            <person name="Sisk P."/>
            <person name="Sykes S."/>
            <person name="Wortman J."/>
            <person name="Nusbaum C."/>
            <person name="Birren B."/>
        </authorList>
    </citation>
    <scope>NUCLEOTIDE SEQUENCE [LARGE SCALE GENOMIC DNA]</scope>
    <source>
        <strain evidence="8">PRA339</strain>
    </source>
</reference>
<dbReference type="Pfam" id="PF00705">
    <property type="entry name" value="PCNA_N"/>
    <property type="match status" value="1"/>
</dbReference>
<dbReference type="Pfam" id="PF02747">
    <property type="entry name" value="PCNA_C"/>
    <property type="match status" value="1"/>
</dbReference>
<dbReference type="SUPFAM" id="SSF55979">
    <property type="entry name" value="DNA clamp"/>
    <property type="match status" value="2"/>
</dbReference>
<dbReference type="STRING" id="1288291.A0A059F3P3"/>
<evidence type="ECO:0000256" key="1">
    <source>
        <dbReference type="ARBA" id="ARBA00010462"/>
    </source>
</evidence>
<organism evidence="7 8">
    <name type="scientific">Anncaliia algerae PRA339</name>
    <dbReference type="NCBI Taxonomy" id="1288291"/>
    <lineage>
        <taxon>Eukaryota</taxon>
        <taxon>Fungi</taxon>
        <taxon>Fungi incertae sedis</taxon>
        <taxon>Microsporidia</taxon>
        <taxon>Tubulinosematoidea</taxon>
        <taxon>Tubulinosematidae</taxon>
        <taxon>Anncaliia</taxon>
    </lineage>
</organism>
<keyword evidence="2 4" id="KW-0238">DNA-binding</keyword>
<comment type="similarity">
    <text evidence="1 4">Belongs to the PCNA family.</text>
</comment>
<evidence type="ECO:0000313" key="8">
    <source>
        <dbReference type="Proteomes" id="UP000030655"/>
    </source>
</evidence>
<dbReference type="GO" id="GO:0006298">
    <property type="term" value="P:mismatch repair"/>
    <property type="evidence" value="ECO:0007669"/>
    <property type="project" value="TreeGrafter"/>
</dbReference>
<accession>A0A059F3P3</accession>
<dbReference type="InterPro" id="IPR022648">
    <property type="entry name" value="Pr_cel_nuc_antig_N"/>
</dbReference>